<dbReference type="InterPro" id="IPR029063">
    <property type="entry name" value="SAM-dependent_MTases_sf"/>
</dbReference>
<dbReference type="OrthoDB" id="408788at2759"/>
<evidence type="ECO:0000256" key="9">
    <source>
        <dbReference type="ARBA" id="ARBA00047783"/>
    </source>
</evidence>
<name>C5L9V9_PERM5</name>
<evidence type="ECO:0000256" key="1">
    <source>
        <dbReference type="ARBA" id="ARBA00009775"/>
    </source>
</evidence>
<comment type="similarity">
    <text evidence="10">Belongs to the TRM5 / TYW2 family.</text>
</comment>
<feature type="binding site" evidence="10">
    <location>
        <position position="213"/>
    </location>
    <ligand>
        <name>S-adenosyl-L-methionine</name>
        <dbReference type="ChEBI" id="CHEBI:59789"/>
    </ligand>
</feature>
<comment type="function">
    <text evidence="10">Specifically methylates the N1 position of guanosine-37 in various cytoplasmic and mitochondrial tRNAs. Methylation is not dependent on the nature of the nucleoside 5' of the target nucleoside. This is the first step in the biosynthesis of wybutosine (yW), a modified base adjacent to the anticodon of tRNAs and required for accurate decoding.</text>
</comment>
<sequence length="414" mass="46903">MTDSIDQLPAVVELNREDFTTHIEVPAIRVPAREVQKWTKDPEVAKCLLRLPQIRPVQPDADDPKNNKIICFKADADLPKKVRNFGVISHEIVRGYAQMSTEEILRKILPANLEVPSSFESIGHIAHFNLKNSHLPYKKVIGDVILDKNPAIKLVVTKVANLHNEFRTMELEVMASADGCDPTDFITTVKENGMQFKMDFSKVYWNSRLSTMRQGLLEDLNSSNSVVVDMCCGVGAFAIMAAKKIGCRVYANDLNPESTKWCLENAKLNKVPSGLMTISTEDGREFVKRLVSEGVFDEKKDFHFYMNLPSIAITFLDVFVGLFRGHEEAAEKARLLVHCHCFAREDPPNEELYNAADRAMENKEGRKIDRKLVSINEVRDVAPNKRMYCFEFAVPKEILMSSKPEEEPASKKQK</sequence>
<keyword evidence="2 10" id="KW-0963">Cytoplasm</keyword>
<keyword evidence="7 10" id="KW-0496">Mitochondrion</keyword>
<keyword evidence="6 10" id="KW-0819">tRNA processing</keyword>
<dbReference type="PANTHER" id="PTHR23245">
    <property type="entry name" value="TRNA METHYLTRANSFERASE"/>
    <property type="match status" value="1"/>
</dbReference>
<dbReference type="SUPFAM" id="SSF53335">
    <property type="entry name" value="S-adenosyl-L-methionine-dependent methyltransferases"/>
    <property type="match status" value="1"/>
</dbReference>
<feature type="binding site" evidence="10">
    <location>
        <begin position="253"/>
        <end position="254"/>
    </location>
    <ligand>
        <name>S-adenosyl-L-methionine</name>
        <dbReference type="ChEBI" id="CHEBI:59789"/>
    </ligand>
</feature>
<dbReference type="GO" id="GO:0005759">
    <property type="term" value="C:mitochondrial matrix"/>
    <property type="evidence" value="ECO:0007669"/>
    <property type="project" value="UniProtKB-SubCell"/>
</dbReference>
<dbReference type="RefSeq" id="XP_002774399.1">
    <property type="nucleotide sequence ID" value="XM_002774353.1"/>
</dbReference>
<protein>
    <recommendedName>
        <fullName evidence="10">tRNA (guanine(37)-N1)-methyltransferase</fullName>
        <ecNumber evidence="10">2.1.1.228</ecNumber>
    </recommendedName>
    <alternativeName>
        <fullName evidence="10">M1G-methyltransferase</fullName>
    </alternativeName>
    <alternativeName>
        <fullName evidence="10">tRNA [GM37] methyltransferase</fullName>
    </alternativeName>
    <alternativeName>
        <fullName evidence="10">tRNA methyltransferase 5 homolog</fullName>
    </alternativeName>
</protein>
<keyword evidence="13" id="KW-1185">Reference proteome</keyword>
<gene>
    <name evidence="12" type="ORF">Pmar_PMAR005976</name>
</gene>
<accession>C5L9V9</accession>
<dbReference type="GO" id="GO:0002939">
    <property type="term" value="P:tRNA N1-guanine methylation"/>
    <property type="evidence" value="ECO:0007669"/>
    <property type="project" value="TreeGrafter"/>
</dbReference>
<dbReference type="GeneID" id="9065101"/>
<dbReference type="InterPro" id="IPR025792">
    <property type="entry name" value="tRNA_Gua_MeTrfase_euk"/>
</dbReference>
<keyword evidence="3 10" id="KW-0489">Methyltransferase</keyword>
<dbReference type="HAMAP" id="MF_03152">
    <property type="entry name" value="TRM5"/>
    <property type="match status" value="1"/>
</dbReference>
<evidence type="ECO:0000256" key="6">
    <source>
        <dbReference type="ARBA" id="ARBA00022694"/>
    </source>
</evidence>
<dbReference type="Pfam" id="PF25133">
    <property type="entry name" value="TYW2_N_2"/>
    <property type="match status" value="1"/>
</dbReference>
<proteinExistence type="inferred from homology"/>
<dbReference type="Gene3D" id="3.30.300.110">
    <property type="entry name" value="Met-10+ protein-like domains"/>
    <property type="match status" value="1"/>
</dbReference>
<evidence type="ECO:0000256" key="10">
    <source>
        <dbReference type="HAMAP-Rule" id="MF_03152"/>
    </source>
</evidence>
<comment type="catalytic activity">
    <reaction evidence="9 10">
        <text>guanosine(37) in tRNA + S-adenosyl-L-methionine = N(1)-methylguanosine(37) in tRNA + S-adenosyl-L-homocysteine + H(+)</text>
        <dbReference type="Rhea" id="RHEA:36899"/>
        <dbReference type="Rhea" id="RHEA-COMP:10145"/>
        <dbReference type="Rhea" id="RHEA-COMP:10147"/>
        <dbReference type="ChEBI" id="CHEBI:15378"/>
        <dbReference type="ChEBI" id="CHEBI:57856"/>
        <dbReference type="ChEBI" id="CHEBI:59789"/>
        <dbReference type="ChEBI" id="CHEBI:73542"/>
        <dbReference type="ChEBI" id="CHEBI:74269"/>
        <dbReference type="EC" id="2.1.1.228"/>
    </reaction>
</comment>
<comment type="similarity">
    <text evidence="1">Belongs to the class I-like SAM-binding methyltransferase superfamily. TRM5/TYW2 family.</text>
</comment>
<evidence type="ECO:0000259" key="11">
    <source>
        <dbReference type="PROSITE" id="PS51684"/>
    </source>
</evidence>
<dbReference type="PANTHER" id="PTHR23245:SF36">
    <property type="entry name" value="TRNA (GUANINE(37)-N1)-METHYLTRANSFERASE"/>
    <property type="match status" value="1"/>
</dbReference>
<dbReference type="CDD" id="cd02440">
    <property type="entry name" value="AdoMet_MTases"/>
    <property type="match status" value="1"/>
</dbReference>
<evidence type="ECO:0000256" key="2">
    <source>
        <dbReference type="ARBA" id="ARBA00022490"/>
    </source>
</evidence>
<organism evidence="13">
    <name type="scientific">Perkinsus marinus (strain ATCC 50983 / TXsc)</name>
    <dbReference type="NCBI Taxonomy" id="423536"/>
    <lineage>
        <taxon>Eukaryota</taxon>
        <taxon>Sar</taxon>
        <taxon>Alveolata</taxon>
        <taxon>Perkinsozoa</taxon>
        <taxon>Perkinsea</taxon>
        <taxon>Perkinsida</taxon>
        <taxon>Perkinsidae</taxon>
        <taxon>Perkinsus</taxon>
    </lineage>
</organism>
<evidence type="ECO:0000256" key="8">
    <source>
        <dbReference type="ARBA" id="ARBA00023242"/>
    </source>
</evidence>
<evidence type="ECO:0000313" key="13">
    <source>
        <dbReference type="Proteomes" id="UP000007800"/>
    </source>
</evidence>
<reference evidence="12 13" key="1">
    <citation type="submission" date="2008-07" db="EMBL/GenBank/DDBJ databases">
        <authorList>
            <person name="El-Sayed N."/>
            <person name="Caler E."/>
            <person name="Inman J."/>
            <person name="Amedeo P."/>
            <person name="Hass B."/>
            <person name="Wortman J."/>
        </authorList>
    </citation>
    <scope>NUCLEOTIDE SEQUENCE [LARGE SCALE GENOMIC DNA]</scope>
    <source>
        <strain evidence="13">ATCC 50983 / TXsc</strain>
    </source>
</reference>
<keyword evidence="8 10" id="KW-0539">Nucleus</keyword>
<dbReference type="FunFam" id="3.30.300.110:FF:000001">
    <property type="entry name" value="tRNA (guanine(37)-N1)-methyltransferase"/>
    <property type="match status" value="1"/>
</dbReference>
<evidence type="ECO:0000256" key="7">
    <source>
        <dbReference type="ARBA" id="ARBA00023128"/>
    </source>
</evidence>
<keyword evidence="5 10" id="KW-0949">S-adenosyl-L-methionine</keyword>
<dbReference type="Gene3D" id="3.40.50.150">
    <property type="entry name" value="Vaccinia Virus protein VP39"/>
    <property type="match status" value="1"/>
</dbReference>
<evidence type="ECO:0000256" key="5">
    <source>
        <dbReference type="ARBA" id="ARBA00022691"/>
    </source>
</evidence>
<dbReference type="AlphaFoldDB" id="C5L9V9"/>
<evidence type="ECO:0000256" key="3">
    <source>
        <dbReference type="ARBA" id="ARBA00022603"/>
    </source>
</evidence>
<feature type="domain" description="SAM-dependent methyltransferase TRM5/TYW2-type" evidence="11">
    <location>
        <begin position="119"/>
        <end position="396"/>
    </location>
</feature>
<dbReference type="InParanoid" id="C5L9V9"/>
<dbReference type="EMBL" id="GG680729">
    <property type="protein sequence ID" value="EER06215.1"/>
    <property type="molecule type" value="Genomic_DNA"/>
</dbReference>
<dbReference type="PROSITE" id="PS51684">
    <property type="entry name" value="SAM_MT_TRM5_TYW2"/>
    <property type="match status" value="1"/>
</dbReference>
<keyword evidence="4 10" id="KW-0808">Transferase</keyword>
<dbReference type="Pfam" id="PF02475">
    <property type="entry name" value="TRM5-TYW2_MTfase"/>
    <property type="match status" value="1"/>
</dbReference>
<dbReference type="InterPro" id="IPR030382">
    <property type="entry name" value="MeTrfase_TRM5/TYW2"/>
</dbReference>
<dbReference type="InterPro" id="IPR056743">
    <property type="entry name" value="TRM5-TYW2-like_MTfase"/>
</dbReference>
<dbReference type="EC" id="2.1.1.228" evidence="10"/>
<comment type="subunit">
    <text evidence="10">Monomer.</text>
</comment>
<dbReference type="GO" id="GO:0070901">
    <property type="term" value="P:mitochondrial tRNA methylation"/>
    <property type="evidence" value="ECO:0007669"/>
    <property type="project" value="UniProtKB-ARBA"/>
</dbReference>
<dbReference type="OMA" id="VGSHSQF"/>
<evidence type="ECO:0000313" key="12">
    <source>
        <dbReference type="EMBL" id="EER06215.1"/>
    </source>
</evidence>
<dbReference type="GO" id="GO:0005634">
    <property type="term" value="C:nucleus"/>
    <property type="evidence" value="ECO:0007669"/>
    <property type="project" value="UniProtKB-SubCell"/>
</dbReference>
<dbReference type="Proteomes" id="UP000007800">
    <property type="component" value="Unassembled WGS sequence"/>
</dbReference>
<feature type="binding site" evidence="10">
    <location>
        <position position="307"/>
    </location>
    <ligand>
        <name>S-adenosyl-L-methionine</name>
        <dbReference type="ChEBI" id="CHEBI:59789"/>
    </ligand>
</feature>
<dbReference type="GO" id="GO:0052906">
    <property type="term" value="F:tRNA (guanine(37)-N1)-methyltransferase activity"/>
    <property type="evidence" value="ECO:0007669"/>
    <property type="project" value="UniProtKB-UniRule"/>
</dbReference>
<comment type="subcellular location">
    <subcellularLocation>
        <location evidence="10">Mitochondrion matrix</location>
    </subcellularLocation>
    <subcellularLocation>
        <location evidence="10">Nucleus</location>
    </subcellularLocation>
    <subcellularLocation>
        <location evidence="10">Cytoplasm</location>
    </subcellularLocation>
    <text evidence="10">Predominantly in the mitochondria and in the nucleus.</text>
</comment>
<dbReference type="InterPro" id="IPR056744">
    <property type="entry name" value="TRM5/TYW2-like_N"/>
</dbReference>
<feature type="binding site" evidence="10">
    <location>
        <begin position="282"/>
        <end position="283"/>
    </location>
    <ligand>
        <name>S-adenosyl-L-methionine</name>
        <dbReference type="ChEBI" id="CHEBI:59789"/>
    </ligand>
</feature>
<evidence type="ECO:0000256" key="4">
    <source>
        <dbReference type="ARBA" id="ARBA00022679"/>
    </source>
</evidence>